<dbReference type="AlphaFoldDB" id="A0AA40AWS9"/>
<feature type="region of interest" description="Disordered" evidence="1">
    <location>
        <begin position="11"/>
        <end position="30"/>
    </location>
</feature>
<feature type="domain" description="DUF7730" evidence="2">
    <location>
        <begin position="63"/>
        <end position="123"/>
    </location>
</feature>
<name>A0AA40AWS9_9PEZI</name>
<feature type="compositionally biased region" description="Basic and acidic residues" evidence="1">
    <location>
        <begin position="330"/>
        <end position="342"/>
    </location>
</feature>
<evidence type="ECO:0000313" key="4">
    <source>
        <dbReference type="Proteomes" id="UP001172101"/>
    </source>
</evidence>
<comment type="caution">
    <text evidence="3">The sequence shown here is derived from an EMBL/GenBank/DDBJ whole genome shotgun (WGS) entry which is preliminary data.</text>
</comment>
<sequence>MGVGEYLRRAFRRKKSSKEKEPASGAPVVTPPLIIHHGIESSSSDEADVKTITKIEMQQAIDNQDTCVLFAKLPLEIRRQIYRAVWESYLKTYHMSPSTPGSSLRLHIYTDGSRPNSLSHSQCVVPAGPRDDTDVTDPWPFDAHPAPALMPPKWFWFACVMRLHWGKHGPCQHAHMRRWNPLSGSVTPAEKSPFLPLFLTCKKIYWEAIVSFFETVTLIFTSSEDAIRFFVQKPHPFLGHLRFLEFGFANPNDHLFLGRIRRSGVPGENPPGNMLVAADGGVVYGQKLWSDILQGVQAATPELRDLDVTMAGRISHTQVLKRFGYHRRTTSQDKTRAADEARSVSGSDDEDEAGPSNDVPIWKLRGKLAVNFQAEQRRYVQRGDRVVRLRRSLTPS</sequence>
<proteinExistence type="predicted"/>
<dbReference type="Pfam" id="PF24864">
    <property type="entry name" value="DUF7730"/>
    <property type="match status" value="1"/>
</dbReference>
<keyword evidence="4" id="KW-1185">Reference proteome</keyword>
<dbReference type="Proteomes" id="UP001172101">
    <property type="component" value="Unassembled WGS sequence"/>
</dbReference>
<evidence type="ECO:0000313" key="3">
    <source>
        <dbReference type="EMBL" id="KAK0723433.1"/>
    </source>
</evidence>
<feature type="region of interest" description="Disordered" evidence="1">
    <location>
        <begin position="325"/>
        <end position="358"/>
    </location>
</feature>
<accession>A0AA40AWS9</accession>
<dbReference type="RefSeq" id="XP_060299357.1">
    <property type="nucleotide sequence ID" value="XM_060447040.1"/>
</dbReference>
<dbReference type="InterPro" id="IPR056632">
    <property type="entry name" value="DUF7730"/>
</dbReference>
<evidence type="ECO:0000256" key="1">
    <source>
        <dbReference type="SAM" id="MobiDB-lite"/>
    </source>
</evidence>
<dbReference type="PANTHER" id="PTHR38790">
    <property type="entry name" value="2EXR DOMAIN-CONTAINING PROTEIN-RELATED"/>
    <property type="match status" value="1"/>
</dbReference>
<gene>
    <name evidence="3" type="ORF">B0T26DRAFT_801964</name>
</gene>
<evidence type="ECO:0000259" key="2">
    <source>
        <dbReference type="Pfam" id="PF24864"/>
    </source>
</evidence>
<dbReference type="GeneID" id="85330310"/>
<dbReference type="EMBL" id="JAUIRO010000003">
    <property type="protein sequence ID" value="KAK0723433.1"/>
    <property type="molecule type" value="Genomic_DNA"/>
</dbReference>
<organism evidence="3 4">
    <name type="scientific">Lasiosphaeria miniovina</name>
    <dbReference type="NCBI Taxonomy" id="1954250"/>
    <lineage>
        <taxon>Eukaryota</taxon>
        <taxon>Fungi</taxon>
        <taxon>Dikarya</taxon>
        <taxon>Ascomycota</taxon>
        <taxon>Pezizomycotina</taxon>
        <taxon>Sordariomycetes</taxon>
        <taxon>Sordariomycetidae</taxon>
        <taxon>Sordariales</taxon>
        <taxon>Lasiosphaeriaceae</taxon>
        <taxon>Lasiosphaeria</taxon>
    </lineage>
</organism>
<reference evidence="3" key="1">
    <citation type="submission" date="2023-06" db="EMBL/GenBank/DDBJ databases">
        <title>Genome-scale phylogeny and comparative genomics of the fungal order Sordariales.</title>
        <authorList>
            <consortium name="Lawrence Berkeley National Laboratory"/>
            <person name="Hensen N."/>
            <person name="Bonometti L."/>
            <person name="Westerberg I."/>
            <person name="Brannstrom I.O."/>
            <person name="Guillou S."/>
            <person name="Cros-Aarteil S."/>
            <person name="Calhoun S."/>
            <person name="Haridas S."/>
            <person name="Kuo A."/>
            <person name="Mondo S."/>
            <person name="Pangilinan J."/>
            <person name="Riley R."/>
            <person name="LaButti K."/>
            <person name="Andreopoulos B."/>
            <person name="Lipzen A."/>
            <person name="Chen C."/>
            <person name="Yanf M."/>
            <person name="Daum C."/>
            <person name="Ng V."/>
            <person name="Clum A."/>
            <person name="Steindorff A."/>
            <person name="Ohm R."/>
            <person name="Martin F."/>
            <person name="Silar P."/>
            <person name="Natvig D."/>
            <person name="Lalanne C."/>
            <person name="Gautier V."/>
            <person name="Ament-velasquez S.L."/>
            <person name="Kruys A."/>
            <person name="Hutchinson M.I."/>
            <person name="Powell A.J."/>
            <person name="Barry K."/>
            <person name="Miller A.N."/>
            <person name="Grigoriev I.V."/>
            <person name="Debuchy R."/>
            <person name="Gladieux P."/>
            <person name="Thoren M.H."/>
            <person name="Johannesson H."/>
        </authorList>
    </citation>
    <scope>NUCLEOTIDE SEQUENCE</scope>
    <source>
        <strain evidence="3">SMH2392-1A</strain>
    </source>
</reference>
<protein>
    <recommendedName>
        <fullName evidence="2">DUF7730 domain-containing protein</fullName>
    </recommendedName>
</protein>